<dbReference type="AlphaFoldDB" id="A0A8S1H0J7"/>
<keyword evidence="3" id="KW-1185">Reference proteome</keyword>
<protein>
    <submittedName>
        <fullName evidence="2">Uncharacterized protein</fullName>
    </submittedName>
</protein>
<accession>A0A8S1H0J7</accession>
<gene>
    <name evidence="2" type="ORF">CAUJ_LOCUS5695</name>
</gene>
<sequence length="160" mass="17986">MDQLRLLLLFFFSIISTGTALMCIQCGNNEAWYSEEEHERRIEACRHGLIAPTRCKNTTLTHCIVSWYRTGGSNEKMVTERRCGTSEDDTGCTLYNSKISRKVRHLLNSDSSSSSQRKETATTFVEVCSQSCPFGECVNTSTTNSILSSLISMVFLTLFL</sequence>
<organism evidence="2 3">
    <name type="scientific">Caenorhabditis auriculariae</name>
    <dbReference type="NCBI Taxonomy" id="2777116"/>
    <lineage>
        <taxon>Eukaryota</taxon>
        <taxon>Metazoa</taxon>
        <taxon>Ecdysozoa</taxon>
        <taxon>Nematoda</taxon>
        <taxon>Chromadorea</taxon>
        <taxon>Rhabditida</taxon>
        <taxon>Rhabditina</taxon>
        <taxon>Rhabditomorpha</taxon>
        <taxon>Rhabditoidea</taxon>
        <taxon>Rhabditidae</taxon>
        <taxon>Peloderinae</taxon>
        <taxon>Caenorhabditis</taxon>
    </lineage>
</organism>
<evidence type="ECO:0000313" key="2">
    <source>
        <dbReference type="EMBL" id="CAD6189776.1"/>
    </source>
</evidence>
<evidence type="ECO:0000256" key="1">
    <source>
        <dbReference type="SAM" id="SignalP"/>
    </source>
</evidence>
<proteinExistence type="predicted"/>
<dbReference type="EMBL" id="CAJGYM010000012">
    <property type="protein sequence ID" value="CAD6189776.1"/>
    <property type="molecule type" value="Genomic_DNA"/>
</dbReference>
<reference evidence="2" key="1">
    <citation type="submission" date="2020-10" db="EMBL/GenBank/DDBJ databases">
        <authorList>
            <person name="Kikuchi T."/>
        </authorList>
    </citation>
    <scope>NUCLEOTIDE SEQUENCE</scope>
    <source>
        <strain evidence="2">NKZ352</strain>
    </source>
</reference>
<feature type="signal peptide" evidence="1">
    <location>
        <begin position="1"/>
        <end position="20"/>
    </location>
</feature>
<feature type="chain" id="PRO_5035897781" evidence="1">
    <location>
        <begin position="21"/>
        <end position="160"/>
    </location>
</feature>
<dbReference type="OrthoDB" id="5792770at2759"/>
<keyword evidence="1" id="KW-0732">Signal</keyword>
<name>A0A8S1H0J7_9PELO</name>
<evidence type="ECO:0000313" key="3">
    <source>
        <dbReference type="Proteomes" id="UP000835052"/>
    </source>
</evidence>
<dbReference type="Proteomes" id="UP000835052">
    <property type="component" value="Unassembled WGS sequence"/>
</dbReference>
<comment type="caution">
    <text evidence="2">The sequence shown here is derived from an EMBL/GenBank/DDBJ whole genome shotgun (WGS) entry which is preliminary data.</text>
</comment>